<feature type="transmembrane region" description="Helical" evidence="1">
    <location>
        <begin position="54"/>
        <end position="72"/>
    </location>
</feature>
<dbReference type="EMBL" id="FWFR01000002">
    <property type="protein sequence ID" value="SLN53721.1"/>
    <property type="molecule type" value="Genomic_DNA"/>
</dbReference>
<reference evidence="2 3" key="1">
    <citation type="submission" date="2017-03" db="EMBL/GenBank/DDBJ databases">
        <authorList>
            <person name="Afonso C.L."/>
            <person name="Miller P.J."/>
            <person name="Scott M.A."/>
            <person name="Spackman E."/>
            <person name="Goraichik I."/>
            <person name="Dimitrov K.M."/>
            <person name="Suarez D.L."/>
            <person name="Swayne D.E."/>
        </authorList>
    </citation>
    <scope>NUCLEOTIDE SEQUENCE [LARGE SCALE GENOMIC DNA]</scope>
    <source>
        <strain evidence="2 3">CECT 7691</strain>
    </source>
</reference>
<dbReference type="InterPro" id="IPR009935">
    <property type="entry name" value="DUF1467"/>
</dbReference>
<keyword evidence="1" id="KW-0812">Transmembrane</keyword>
<protein>
    <submittedName>
        <fullName evidence="2">Uncharacterized protein</fullName>
    </submittedName>
</protein>
<feature type="transmembrane region" description="Helical" evidence="1">
    <location>
        <begin position="6"/>
        <end position="27"/>
    </location>
</feature>
<accession>A0A1Y5T120</accession>
<evidence type="ECO:0000256" key="1">
    <source>
        <dbReference type="SAM" id="Phobius"/>
    </source>
</evidence>
<gene>
    <name evidence="2" type="ORF">OCH7691_02259</name>
</gene>
<sequence length="86" mass="9271">MSLVGGIVVFIVVWWLVLFCVLPIGIVSQDEGKADFAPGTDPGAPLRPRMVSKALVTTAIAIVITAGIWAYMRYDPFDIAAWLHAA</sequence>
<dbReference type="Pfam" id="PF07330">
    <property type="entry name" value="DUF1467"/>
    <property type="match status" value="1"/>
</dbReference>
<dbReference type="Proteomes" id="UP000193200">
    <property type="component" value="Unassembled WGS sequence"/>
</dbReference>
<keyword evidence="1" id="KW-1133">Transmembrane helix</keyword>
<dbReference type="OrthoDB" id="9804637at2"/>
<evidence type="ECO:0000313" key="2">
    <source>
        <dbReference type="EMBL" id="SLN53721.1"/>
    </source>
</evidence>
<dbReference type="AlphaFoldDB" id="A0A1Y5T120"/>
<keyword evidence="3" id="KW-1185">Reference proteome</keyword>
<evidence type="ECO:0000313" key="3">
    <source>
        <dbReference type="Proteomes" id="UP000193200"/>
    </source>
</evidence>
<dbReference type="RefSeq" id="WP_085883639.1">
    <property type="nucleotide sequence ID" value="NZ_FWFR01000002.1"/>
</dbReference>
<name>A0A1Y5T120_9PROT</name>
<organism evidence="2 3">
    <name type="scientific">Oceanibacterium hippocampi</name>
    <dbReference type="NCBI Taxonomy" id="745714"/>
    <lineage>
        <taxon>Bacteria</taxon>
        <taxon>Pseudomonadati</taxon>
        <taxon>Pseudomonadota</taxon>
        <taxon>Alphaproteobacteria</taxon>
        <taxon>Sneathiellales</taxon>
        <taxon>Sneathiellaceae</taxon>
        <taxon>Oceanibacterium</taxon>
    </lineage>
</organism>
<dbReference type="InParanoid" id="A0A1Y5T120"/>
<proteinExistence type="predicted"/>
<keyword evidence="1" id="KW-0472">Membrane</keyword>